<dbReference type="AlphaFoldDB" id="A0A5N6NFY5"/>
<evidence type="ECO:0000313" key="1">
    <source>
        <dbReference type="EMBL" id="KAD4887991.1"/>
    </source>
</evidence>
<proteinExistence type="predicted"/>
<comment type="caution">
    <text evidence="1">The sequence shown here is derived from an EMBL/GenBank/DDBJ whole genome shotgun (WGS) entry which is preliminary data.</text>
</comment>
<dbReference type="OrthoDB" id="1831638at2759"/>
<dbReference type="Proteomes" id="UP000326396">
    <property type="component" value="Linkage Group LG19"/>
</dbReference>
<accession>A0A5N6NFY5</accession>
<protein>
    <submittedName>
        <fullName evidence="1">Uncharacterized protein</fullName>
    </submittedName>
</protein>
<gene>
    <name evidence="1" type="ORF">E3N88_20064</name>
</gene>
<name>A0A5N6NFY5_9ASTR</name>
<keyword evidence="2" id="KW-1185">Reference proteome</keyword>
<sequence>MLKSVTRTSANVPDVCADNSESVDKFVRDITSSNDYIINRLVKDVNRLTIYRDEIKKLMAKVDEAPISMEPVNKNDRFQNIVGCDQPSSVTIRRPIGIRNKGSGSHKRYKSFREISSSSKSVGKKQRCCLICGKSGIINEAASSKKMVLFLIIKLV</sequence>
<reference evidence="1 2" key="1">
    <citation type="submission" date="2019-05" db="EMBL/GenBank/DDBJ databases">
        <title>Mikania micrantha, genome provides insights into the molecular mechanism of rapid growth.</title>
        <authorList>
            <person name="Liu B."/>
        </authorList>
    </citation>
    <scope>NUCLEOTIDE SEQUENCE [LARGE SCALE GENOMIC DNA]</scope>
    <source>
        <strain evidence="1">NLD-2019</strain>
        <tissue evidence="1">Leaf</tissue>
    </source>
</reference>
<evidence type="ECO:0000313" key="2">
    <source>
        <dbReference type="Proteomes" id="UP000326396"/>
    </source>
</evidence>
<dbReference type="EMBL" id="SZYD01000011">
    <property type="protein sequence ID" value="KAD4887991.1"/>
    <property type="molecule type" value="Genomic_DNA"/>
</dbReference>
<organism evidence="1 2">
    <name type="scientific">Mikania micrantha</name>
    <name type="common">bitter vine</name>
    <dbReference type="NCBI Taxonomy" id="192012"/>
    <lineage>
        <taxon>Eukaryota</taxon>
        <taxon>Viridiplantae</taxon>
        <taxon>Streptophyta</taxon>
        <taxon>Embryophyta</taxon>
        <taxon>Tracheophyta</taxon>
        <taxon>Spermatophyta</taxon>
        <taxon>Magnoliopsida</taxon>
        <taxon>eudicotyledons</taxon>
        <taxon>Gunneridae</taxon>
        <taxon>Pentapetalae</taxon>
        <taxon>asterids</taxon>
        <taxon>campanulids</taxon>
        <taxon>Asterales</taxon>
        <taxon>Asteraceae</taxon>
        <taxon>Asteroideae</taxon>
        <taxon>Heliantheae alliance</taxon>
        <taxon>Eupatorieae</taxon>
        <taxon>Mikania</taxon>
    </lineage>
</organism>